<evidence type="ECO:0000313" key="2">
    <source>
        <dbReference type="EMBL" id="JAC84026.1"/>
    </source>
</evidence>
<evidence type="ECO:0000256" key="1">
    <source>
        <dbReference type="SAM" id="MobiDB-lite"/>
    </source>
</evidence>
<proteinExistence type="predicted"/>
<sequence>IRHNETAQSEIKDLDSSVHSAPPKKGGVGLKHVRSIRRTKFKLKEFLTNKTIITIE</sequence>
<accession>A0A061SMT2</accession>
<gene>
    <name evidence="2" type="ORF">TSPGSL018_1929</name>
</gene>
<reference evidence="2" key="1">
    <citation type="submission" date="2014-05" db="EMBL/GenBank/DDBJ databases">
        <title>The transcriptome of the halophilic microalga Tetraselmis sp. GSL018 isolated from the Great Salt Lake, Utah.</title>
        <authorList>
            <person name="Jinkerson R.E."/>
            <person name="D'Adamo S."/>
            <person name="Posewitz M.C."/>
        </authorList>
    </citation>
    <scope>NUCLEOTIDE SEQUENCE</scope>
    <source>
        <strain evidence="2">GSL018</strain>
    </source>
</reference>
<name>A0A061SMT2_9CHLO</name>
<feature type="region of interest" description="Disordered" evidence="1">
    <location>
        <begin position="1"/>
        <end position="31"/>
    </location>
</feature>
<feature type="non-terminal residue" evidence="2">
    <location>
        <position position="56"/>
    </location>
</feature>
<dbReference type="AlphaFoldDB" id="A0A061SMT2"/>
<dbReference type="EMBL" id="GBEZ01000896">
    <property type="protein sequence ID" value="JAC84026.1"/>
    <property type="molecule type" value="Transcribed_RNA"/>
</dbReference>
<organism evidence="2">
    <name type="scientific">Tetraselmis sp. GSL018</name>
    <dbReference type="NCBI Taxonomy" id="582737"/>
    <lineage>
        <taxon>Eukaryota</taxon>
        <taxon>Viridiplantae</taxon>
        <taxon>Chlorophyta</taxon>
        <taxon>core chlorophytes</taxon>
        <taxon>Chlorodendrophyceae</taxon>
        <taxon>Chlorodendrales</taxon>
        <taxon>Chlorodendraceae</taxon>
        <taxon>Tetraselmis</taxon>
    </lineage>
</organism>
<feature type="non-terminal residue" evidence="2">
    <location>
        <position position="1"/>
    </location>
</feature>
<protein>
    <submittedName>
        <fullName evidence="2">Uncharacterized protein</fullName>
    </submittedName>
</protein>